<evidence type="ECO:0000313" key="3">
    <source>
        <dbReference type="Proteomes" id="UP000030437"/>
    </source>
</evidence>
<protein>
    <submittedName>
        <fullName evidence="2">Uncharacterized protein</fullName>
    </submittedName>
</protein>
<dbReference type="OrthoDB" id="2361717at2"/>
<sequence>MISYDAVLAQMEQLVRHAKNTHNEQHMREQLTAVKALCEVVLGQAGSMPQHVVTAAQAVPLQKNQHTLIQQTASSDRLDEPDANGDSIFDF</sequence>
<dbReference type="InterPro" id="IPR035218">
    <property type="entry name" value="DUF5327"/>
</dbReference>
<comment type="caution">
    <text evidence="2">The sequence shown here is derived from an EMBL/GenBank/DDBJ whole genome shotgun (WGS) entry which is preliminary data.</text>
</comment>
<dbReference type="eggNOG" id="ENOG502ZHBH">
    <property type="taxonomic scope" value="Bacteria"/>
</dbReference>
<reference evidence="2 3" key="1">
    <citation type="submission" date="2014-02" db="EMBL/GenBank/DDBJ databases">
        <title>Draft genome sequence of Lysinibacillus odysseyi NBRC 100172.</title>
        <authorList>
            <person name="Zhang F."/>
            <person name="Wang G."/>
            <person name="Zhang L."/>
        </authorList>
    </citation>
    <scope>NUCLEOTIDE SEQUENCE [LARGE SCALE GENOMIC DNA]</scope>
    <source>
        <strain evidence="2 3">NBRC 100172</strain>
    </source>
</reference>
<dbReference type="STRING" id="1220589.CD32_07800"/>
<dbReference type="Pfam" id="PF17261">
    <property type="entry name" value="DUF5327"/>
    <property type="match status" value="1"/>
</dbReference>
<dbReference type="Proteomes" id="UP000030437">
    <property type="component" value="Unassembled WGS sequence"/>
</dbReference>
<evidence type="ECO:0000313" key="2">
    <source>
        <dbReference type="EMBL" id="KGR85746.1"/>
    </source>
</evidence>
<dbReference type="AlphaFoldDB" id="A0A0A3ILU8"/>
<dbReference type="RefSeq" id="WP_036153152.1">
    <property type="nucleotide sequence ID" value="NZ_AVCX01000008.1"/>
</dbReference>
<proteinExistence type="predicted"/>
<keyword evidence="3" id="KW-1185">Reference proteome</keyword>
<dbReference type="EMBL" id="JPVP01000053">
    <property type="protein sequence ID" value="KGR85746.1"/>
    <property type="molecule type" value="Genomic_DNA"/>
</dbReference>
<organism evidence="2 3">
    <name type="scientific">Lysinibacillus odysseyi 34hs-1 = NBRC 100172</name>
    <dbReference type="NCBI Taxonomy" id="1220589"/>
    <lineage>
        <taxon>Bacteria</taxon>
        <taxon>Bacillati</taxon>
        <taxon>Bacillota</taxon>
        <taxon>Bacilli</taxon>
        <taxon>Bacillales</taxon>
        <taxon>Bacillaceae</taxon>
        <taxon>Lysinibacillus</taxon>
    </lineage>
</organism>
<accession>A0A0A3ILU8</accession>
<gene>
    <name evidence="2" type="ORF">CD32_07800</name>
</gene>
<name>A0A0A3ILU8_9BACI</name>
<feature type="region of interest" description="Disordered" evidence="1">
    <location>
        <begin position="67"/>
        <end position="91"/>
    </location>
</feature>
<evidence type="ECO:0000256" key="1">
    <source>
        <dbReference type="SAM" id="MobiDB-lite"/>
    </source>
</evidence>